<evidence type="ECO:0008006" key="4">
    <source>
        <dbReference type="Google" id="ProtNLM"/>
    </source>
</evidence>
<keyword evidence="1" id="KW-1133">Transmembrane helix</keyword>
<keyword evidence="1" id="KW-0472">Membrane</keyword>
<dbReference type="EMBL" id="CP078077">
    <property type="protein sequence ID" value="UPL14194.1"/>
    <property type="molecule type" value="Genomic_DNA"/>
</dbReference>
<proteinExistence type="predicted"/>
<protein>
    <recommendedName>
        <fullName evidence="4">CU044_5270 family protein</fullName>
    </recommendedName>
</protein>
<keyword evidence="3" id="KW-1185">Reference proteome</keyword>
<dbReference type="RefSeq" id="WP_247957292.1">
    <property type="nucleotide sequence ID" value="NZ_CP078077.1"/>
</dbReference>
<sequence length="328" mass="34960">MTLTDDRLDELFALAHPSPARETALRAQDIALRERIIRGDVAPRRAPHRRGIWAAGLTTAVAACAIVALIAVNVLAPDQRAVALTPPPLIYTGAEPLDAVLADAHAALADGDGPMQAPHVELVTWGWSIDMSEKNIEVIPQDVTIDWTLDEGGVTTIVAGEPYWEDGERPAGLGESPYEPGELIDRVTMTPEQFNIPPATAALDGSSPDELKAALAPYLSDDPAPTSGELGAAIVSLMSQWTLTDAQHATLLDMLVDAGGVTVLGRTTDRLGRDVVGLEVAEPFNPLYRLTVLVSRETGRIVGTEDELTEPLDFIPAGVTGYTLWDEG</sequence>
<accession>A0ABY4IN29</accession>
<keyword evidence="1" id="KW-0812">Transmembrane</keyword>
<dbReference type="Proteomes" id="UP000831963">
    <property type="component" value="Chromosome"/>
</dbReference>
<evidence type="ECO:0000313" key="2">
    <source>
        <dbReference type="EMBL" id="UPL14194.1"/>
    </source>
</evidence>
<reference evidence="2 3" key="1">
    <citation type="submission" date="2021-06" db="EMBL/GenBank/DDBJ databases">
        <title>Genome-based taxonomic framework of Microbacterium strains isolated from marine environment, the description of four new species and reclassification of four preexisting species.</title>
        <authorList>
            <person name="Lee S.D."/>
            <person name="Kim S.-M."/>
            <person name="Byeon Y.-S."/>
            <person name="Yang H.L."/>
            <person name="Kim I.S."/>
        </authorList>
    </citation>
    <scope>NUCLEOTIDE SEQUENCE [LARGE SCALE GENOMIC DNA]</scope>
    <source>
        <strain evidence="2 3">SSW1-36</strain>
    </source>
</reference>
<evidence type="ECO:0000256" key="1">
    <source>
        <dbReference type="SAM" id="Phobius"/>
    </source>
</evidence>
<gene>
    <name evidence="2" type="ORF">KV396_06780</name>
</gene>
<feature type="transmembrane region" description="Helical" evidence="1">
    <location>
        <begin position="52"/>
        <end position="76"/>
    </location>
</feature>
<evidence type="ECO:0000313" key="3">
    <source>
        <dbReference type="Proteomes" id="UP000831963"/>
    </source>
</evidence>
<name>A0ABY4IN29_9MICO</name>
<organism evidence="2 3">
    <name type="scientific">Microbacterium galbinum</name>
    <dbReference type="NCBI Taxonomy" id="2851646"/>
    <lineage>
        <taxon>Bacteria</taxon>
        <taxon>Bacillati</taxon>
        <taxon>Actinomycetota</taxon>
        <taxon>Actinomycetes</taxon>
        <taxon>Micrococcales</taxon>
        <taxon>Microbacteriaceae</taxon>
        <taxon>Microbacterium</taxon>
    </lineage>
</organism>